<proteinExistence type="predicted"/>
<evidence type="ECO:0000313" key="2">
    <source>
        <dbReference type="EMBL" id="GMI40148.1"/>
    </source>
</evidence>
<evidence type="ECO:0000313" key="3">
    <source>
        <dbReference type="Proteomes" id="UP001165060"/>
    </source>
</evidence>
<gene>
    <name evidence="2" type="ORF">TeGR_g3028</name>
</gene>
<accession>A0ABQ6N5P8</accession>
<evidence type="ECO:0000256" key="1">
    <source>
        <dbReference type="SAM" id="MobiDB-lite"/>
    </source>
</evidence>
<protein>
    <submittedName>
        <fullName evidence="2">Uncharacterized protein</fullName>
    </submittedName>
</protein>
<dbReference type="EMBL" id="BRYB01000912">
    <property type="protein sequence ID" value="GMI40148.1"/>
    <property type="molecule type" value="Genomic_DNA"/>
</dbReference>
<dbReference type="Proteomes" id="UP001165060">
    <property type="component" value="Unassembled WGS sequence"/>
</dbReference>
<organism evidence="2 3">
    <name type="scientific">Tetraparma gracilis</name>
    <dbReference type="NCBI Taxonomy" id="2962635"/>
    <lineage>
        <taxon>Eukaryota</taxon>
        <taxon>Sar</taxon>
        <taxon>Stramenopiles</taxon>
        <taxon>Ochrophyta</taxon>
        <taxon>Bolidophyceae</taxon>
        <taxon>Parmales</taxon>
        <taxon>Triparmaceae</taxon>
        <taxon>Tetraparma</taxon>
    </lineage>
</organism>
<feature type="region of interest" description="Disordered" evidence="1">
    <location>
        <begin position="1"/>
        <end position="36"/>
    </location>
</feature>
<comment type="caution">
    <text evidence="2">The sequence shown here is derived from an EMBL/GenBank/DDBJ whole genome shotgun (WGS) entry which is preliminary data.</text>
</comment>
<keyword evidence="3" id="KW-1185">Reference proteome</keyword>
<sequence>MLPSATGAGFDDEEMTGEQKRQMEKSIRMTSKDKANAQKALEKRQAIFKKTIQGIAYESKVVQTELREVVGTTQDELTQVSTRINETSWKWLSTNGKESLSDVSQEEIMKYKDMFSREQWTGLLKTWNIVETRARTTEKDEVDPLEHSLRVARRRLKVATELENLSDEFHTRFDNIFDDVEPIEQEMLTFLDRYNKLEDTSKSYKKHKVYDDDTLVVMLKELLHPGRHSDDDDETKSQVTVSSLAAGSVVAGLEGGGAEAL</sequence>
<feature type="compositionally biased region" description="Basic and acidic residues" evidence="1">
    <location>
        <begin position="17"/>
        <end position="36"/>
    </location>
</feature>
<reference evidence="2 3" key="1">
    <citation type="journal article" date="2023" name="Commun. Biol.">
        <title>Genome analysis of Parmales, the sister group of diatoms, reveals the evolutionary specialization of diatoms from phago-mixotrophs to photoautotrophs.</title>
        <authorList>
            <person name="Ban H."/>
            <person name="Sato S."/>
            <person name="Yoshikawa S."/>
            <person name="Yamada K."/>
            <person name="Nakamura Y."/>
            <person name="Ichinomiya M."/>
            <person name="Sato N."/>
            <person name="Blanc-Mathieu R."/>
            <person name="Endo H."/>
            <person name="Kuwata A."/>
            <person name="Ogata H."/>
        </authorList>
    </citation>
    <scope>NUCLEOTIDE SEQUENCE [LARGE SCALE GENOMIC DNA]</scope>
</reference>
<name>A0ABQ6N5P8_9STRA</name>